<dbReference type="FunFam" id="3.40.630.70:FF:000001">
    <property type="entry name" value="Leucyl/phenylalanyl-tRNA--protein transferase"/>
    <property type="match status" value="1"/>
</dbReference>
<accession>A0A1N6G5N5</accession>
<evidence type="ECO:0000256" key="4">
    <source>
        <dbReference type="HAMAP-Rule" id="MF_00688"/>
    </source>
</evidence>
<dbReference type="GO" id="GO:0030163">
    <property type="term" value="P:protein catabolic process"/>
    <property type="evidence" value="ECO:0007669"/>
    <property type="project" value="UniProtKB-UniRule"/>
</dbReference>
<dbReference type="Pfam" id="PF03588">
    <property type="entry name" value="Leu_Phe_trans"/>
    <property type="match status" value="1"/>
</dbReference>
<dbReference type="NCBIfam" id="TIGR00667">
    <property type="entry name" value="aat"/>
    <property type="match status" value="1"/>
</dbReference>
<dbReference type="STRING" id="1217970.SAMN05444002_2221"/>
<dbReference type="InterPro" id="IPR016181">
    <property type="entry name" value="Acyl_CoA_acyltransferase"/>
</dbReference>
<dbReference type="Proteomes" id="UP000184932">
    <property type="component" value="Unassembled WGS sequence"/>
</dbReference>
<comment type="similarity">
    <text evidence="4">Belongs to the L/F-transferase family.</text>
</comment>
<keyword evidence="2 4" id="KW-0808">Transferase</keyword>
<dbReference type="Gene3D" id="3.40.630.70">
    <property type="entry name" value="Leucyl/phenylalanyl-tRNA-protein transferase, C-terminal domain"/>
    <property type="match status" value="1"/>
</dbReference>
<evidence type="ECO:0000313" key="5">
    <source>
        <dbReference type="EMBL" id="SIO02771.1"/>
    </source>
</evidence>
<keyword evidence="3 4" id="KW-0012">Acyltransferase</keyword>
<protein>
    <recommendedName>
        <fullName evidence="4">Leucyl/phenylalanyl-tRNA--protein transferase</fullName>
        <ecNumber evidence="4">2.3.2.6</ecNumber>
    </recommendedName>
    <alternativeName>
        <fullName evidence="4">L/F-transferase</fullName>
    </alternativeName>
    <alternativeName>
        <fullName evidence="4">Leucyltransferase</fullName>
    </alternativeName>
    <alternativeName>
        <fullName evidence="4">Phenyalanyltransferase</fullName>
    </alternativeName>
</protein>
<dbReference type="InterPro" id="IPR004616">
    <property type="entry name" value="Leu/Phe-tRNA_Trfase"/>
</dbReference>
<proteinExistence type="inferred from homology"/>
<dbReference type="PANTHER" id="PTHR30098">
    <property type="entry name" value="LEUCYL/PHENYLALANYL-TRNA--PROTEIN TRANSFERASE"/>
    <property type="match status" value="1"/>
</dbReference>
<evidence type="ECO:0000256" key="1">
    <source>
        <dbReference type="ARBA" id="ARBA00022490"/>
    </source>
</evidence>
<comment type="function">
    <text evidence="4">Functions in the N-end rule pathway of protein degradation where it conjugates Leu, Phe and, less efficiently, Met from aminoacyl-tRNAs to the N-termini of proteins containing an N-terminal arginine or lysine.</text>
</comment>
<dbReference type="EMBL" id="FSRL01000001">
    <property type="protein sequence ID" value="SIO02771.1"/>
    <property type="molecule type" value="Genomic_DNA"/>
</dbReference>
<dbReference type="GO" id="GO:0008914">
    <property type="term" value="F:leucyl-tRNA--protein transferase activity"/>
    <property type="evidence" value="ECO:0007669"/>
    <property type="project" value="UniProtKB-UniRule"/>
</dbReference>
<gene>
    <name evidence="4" type="primary">aat</name>
    <name evidence="5" type="ORF">SAMN05444002_2221</name>
</gene>
<dbReference type="RefSeq" id="WP_074256268.1">
    <property type="nucleotide sequence ID" value="NZ_FSRL01000001.1"/>
</dbReference>
<dbReference type="SUPFAM" id="SSF55729">
    <property type="entry name" value="Acyl-CoA N-acyltransferases (Nat)"/>
    <property type="match status" value="1"/>
</dbReference>
<sequence>MDRLTPDLLLRAYRIGLFPMADDADAKEIYWVEPRMRGIFPLENFHISRSLARLIRRELFTISTNTDFGGVMDGCAARDTTWINKEIHTVYRKLHALGHAHSLEVWEGDALVGGVYGVAIGGCFCGESMFSRRRDASKLALAYLVDHLRRAGFVLFDTQFITPHLASLGAIEISQQEYRRQLSEALKLTCDFRSLTEVPSGHSVVQRNTQTS</sequence>
<dbReference type="OrthoDB" id="9790282at2"/>
<keyword evidence="1 4" id="KW-0963">Cytoplasm</keyword>
<comment type="subcellular location">
    <subcellularLocation>
        <location evidence="4">Cytoplasm</location>
    </subcellularLocation>
</comment>
<comment type="catalytic activity">
    <reaction evidence="4">
        <text>N-terminal L-lysyl-[protein] + L-leucyl-tRNA(Leu) = N-terminal L-leucyl-L-lysyl-[protein] + tRNA(Leu) + H(+)</text>
        <dbReference type="Rhea" id="RHEA:12340"/>
        <dbReference type="Rhea" id="RHEA-COMP:9613"/>
        <dbReference type="Rhea" id="RHEA-COMP:9622"/>
        <dbReference type="Rhea" id="RHEA-COMP:12670"/>
        <dbReference type="Rhea" id="RHEA-COMP:12671"/>
        <dbReference type="ChEBI" id="CHEBI:15378"/>
        <dbReference type="ChEBI" id="CHEBI:65249"/>
        <dbReference type="ChEBI" id="CHEBI:78442"/>
        <dbReference type="ChEBI" id="CHEBI:78494"/>
        <dbReference type="ChEBI" id="CHEBI:133043"/>
        <dbReference type="EC" id="2.3.2.6"/>
    </reaction>
</comment>
<name>A0A1N6G5N5_9RHOB</name>
<dbReference type="PANTHER" id="PTHR30098:SF2">
    <property type="entry name" value="LEUCYL_PHENYLALANYL-TRNA--PROTEIN TRANSFERASE"/>
    <property type="match status" value="1"/>
</dbReference>
<keyword evidence="6" id="KW-1185">Reference proteome</keyword>
<dbReference type="InterPro" id="IPR042203">
    <property type="entry name" value="Leu/Phe-tRNA_Trfase_C"/>
</dbReference>
<evidence type="ECO:0000313" key="6">
    <source>
        <dbReference type="Proteomes" id="UP000184932"/>
    </source>
</evidence>
<comment type="catalytic activity">
    <reaction evidence="4">
        <text>N-terminal L-arginyl-[protein] + L-leucyl-tRNA(Leu) = N-terminal L-leucyl-L-arginyl-[protein] + tRNA(Leu) + H(+)</text>
        <dbReference type="Rhea" id="RHEA:50416"/>
        <dbReference type="Rhea" id="RHEA-COMP:9613"/>
        <dbReference type="Rhea" id="RHEA-COMP:9622"/>
        <dbReference type="Rhea" id="RHEA-COMP:12672"/>
        <dbReference type="Rhea" id="RHEA-COMP:12673"/>
        <dbReference type="ChEBI" id="CHEBI:15378"/>
        <dbReference type="ChEBI" id="CHEBI:64719"/>
        <dbReference type="ChEBI" id="CHEBI:78442"/>
        <dbReference type="ChEBI" id="CHEBI:78494"/>
        <dbReference type="ChEBI" id="CHEBI:133044"/>
        <dbReference type="EC" id="2.3.2.6"/>
    </reaction>
</comment>
<organism evidence="5 6">
    <name type="scientific">Vannielia litorea</name>
    <dbReference type="NCBI Taxonomy" id="1217970"/>
    <lineage>
        <taxon>Bacteria</taxon>
        <taxon>Pseudomonadati</taxon>
        <taxon>Pseudomonadota</taxon>
        <taxon>Alphaproteobacteria</taxon>
        <taxon>Rhodobacterales</taxon>
        <taxon>Paracoccaceae</taxon>
        <taxon>Vannielia</taxon>
    </lineage>
</organism>
<dbReference type="EC" id="2.3.2.6" evidence="4"/>
<dbReference type="AlphaFoldDB" id="A0A1N6G5N5"/>
<dbReference type="HAMAP" id="MF_00688">
    <property type="entry name" value="Leu_Phe_trans"/>
    <property type="match status" value="1"/>
</dbReference>
<dbReference type="GO" id="GO:0005737">
    <property type="term" value="C:cytoplasm"/>
    <property type="evidence" value="ECO:0007669"/>
    <property type="project" value="UniProtKB-SubCell"/>
</dbReference>
<evidence type="ECO:0000256" key="2">
    <source>
        <dbReference type="ARBA" id="ARBA00022679"/>
    </source>
</evidence>
<comment type="catalytic activity">
    <reaction evidence="4">
        <text>L-phenylalanyl-tRNA(Phe) + an N-terminal L-alpha-aminoacyl-[protein] = an N-terminal L-phenylalanyl-L-alpha-aminoacyl-[protein] + tRNA(Phe)</text>
        <dbReference type="Rhea" id="RHEA:43632"/>
        <dbReference type="Rhea" id="RHEA-COMP:9668"/>
        <dbReference type="Rhea" id="RHEA-COMP:9699"/>
        <dbReference type="Rhea" id="RHEA-COMP:10636"/>
        <dbReference type="Rhea" id="RHEA-COMP:10637"/>
        <dbReference type="ChEBI" id="CHEBI:78442"/>
        <dbReference type="ChEBI" id="CHEBI:78531"/>
        <dbReference type="ChEBI" id="CHEBI:78597"/>
        <dbReference type="ChEBI" id="CHEBI:83561"/>
        <dbReference type="EC" id="2.3.2.6"/>
    </reaction>
</comment>
<reference evidence="6" key="1">
    <citation type="submission" date="2016-11" db="EMBL/GenBank/DDBJ databases">
        <authorList>
            <person name="Varghese N."/>
            <person name="Submissions S."/>
        </authorList>
    </citation>
    <scope>NUCLEOTIDE SEQUENCE [LARGE SCALE GENOMIC DNA]</scope>
    <source>
        <strain evidence="6">DSM 29440</strain>
    </source>
</reference>
<evidence type="ECO:0000256" key="3">
    <source>
        <dbReference type="ARBA" id="ARBA00023315"/>
    </source>
</evidence>